<evidence type="ECO:0000313" key="1">
    <source>
        <dbReference type="EMBL" id="KAI5647068.1"/>
    </source>
</evidence>
<dbReference type="EMBL" id="CM044708">
    <property type="protein sequence ID" value="KAI5647068.1"/>
    <property type="molecule type" value="Genomic_DNA"/>
</dbReference>
<gene>
    <name evidence="1" type="ORF">M9H77_33073</name>
</gene>
<reference evidence="2" key="1">
    <citation type="journal article" date="2023" name="Nat. Plants">
        <title>Single-cell RNA sequencing provides a high-resolution roadmap for understanding the multicellular compartmentation of specialized metabolism.</title>
        <authorList>
            <person name="Sun S."/>
            <person name="Shen X."/>
            <person name="Li Y."/>
            <person name="Li Y."/>
            <person name="Wang S."/>
            <person name="Li R."/>
            <person name="Zhang H."/>
            <person name="Shen G."/>
            <person name="Guo B."/>
            <person name="Wei J."/>
            <person name="Xu J."/>
            <person name="St-Pierre B."/>
            <person name="Chen S."/>
            <person name="Sun C."/>
        </authorList>
    </citation>
    <scope>NUCLEOTIDE SEQUENCE [LARGE SCALE GENOMIC DNA]</scope>
</reference>
<sequence length="84" mass="9342">MSTIAVLTRSIINRGVALSTFFMNLCFASKSKCDNLTASFGGKSLAWSVAIEWAFCPKRTSNKTHHGWEAQMGQQLFQLHCSIE</sequence>
<dbReference type="Proteomes" id="UP001060085">
    <property type="component" value="Linkage Group LG08"/>
</dbReference>
<protein>
    <submittedName>
        <fullName evidence="1">Uncharacterized protein</fullName>
    </submittedName>
</protein>
<comment type="caution">
    <text evidence="1">The sequence shown here is derived from an EMBL/GenBank/DDBJ whole genome shotgun (WGS) entry which is preliminary data.</text>
</comment>
<evidence type="ECO:0000313" key="2">
    <source>
        <dbReference type="Proteomes" id="UP001060085"/>
    </source>
</evidence>
<accession>A0ACB9ZI87</accession>
<name>A0ACB9ZI87_CATRO</name>
<proteinExistence type="predicted"/>
<keyword evidence="2" id="KW-1185">Reference proteome</keyword>
<organism evidence="1 2">
    <name type="scientific">Catharanthus roseus</name>
    <name type="common">Madagascar periwinkle</name>
    <name type="synonym">Vinca rosea</name>
    <dbReference type="NCBI Taxonomy" id="4058"/>
    <lineage>
        <taxon>Eukaryota</taxon>
        <taxon>Viridiplantae</taxon>
        <taxon>Streptophyta</taxon>
        <taxon>Embryophyta</taxon>
        <taxon>Tracheophyta</taxon>
        <taxon>Spermatophyta</taxon>
        <taxon>Magnoliopsida</taxon>
        <taxon>eudicotyledons</taxon>
        <taxon>Gunneridae</taxon>
        <taxon>Pentapetalae</taxon>
        <taxon>asterids</taxon>
        <taxon>lamiids</taxon>
        <taxon>Gentianales</taxon>
        <taxon>Apocynaceae</taxon>
        <taxon>Rauvolfioideae</taxon>
        <taxon>Vinceae</taxon>
        <taxon>Catharanthinae</taxon>
        <taxon>Catharanthus</taxon>
    </lineage>
</organism>